<dbReference type="InterPro" id="IPR001932">
    <property type="entry name" value="PPM-type_phosphatase-like_dom"/>
</dbReference>
<dbReference type="EMBL" id="BLYI01000031">
    <property type="protein sequence ID" value="GFO85110.1"/>
    <property type="molecule type" value="Genomic_DNA"/>
</dbReference>
<feature type="domain" description="PPM-type phosphatase" evidence="1">
    <location>
        <begin position="19"/>
        <end position="256"/>
    </location>
</feature>
<proteinExistence type="predicted"/>
<dbReference type="InterPro" id="IPR036457">
    <property type="entry name" value="PPM-type-like_dom_sf"/>
</dbReference>
<dbReference type="SUPFAM" id="SSF81606">
    <property type="entry name" value="PP2C-like"/>
    <property type="match status" value="1"/>
</dbReference>
<reference evidence="2" key="1">
    <citation type="submission" date="2020-06" db="EMBL/GenBank/DDBJ databases">
        <title>Characterization of fructooligosaccharide metabolism and fructooligosaccharide-degrading enzymes in human commensal butyrate producers.</title>
        <authorList>
            <person name="Tanno H."/>
            <person name="Fujii T."/>
            <person name="Hirano K."/>
            <person name="Maeno S."/>
            <person name="Tonozuka T."/>
            <person name="Sakamoto M."/>
            <person name="Ohkuma M."/>
            <person name="Tochio T."/>
            <person name="Endo A."/>
        </authorList>
    </citation>
    <scope>NUCLEOTIDE SEQUENCE</scope>
    <source>
        <strain evidence="2">JCM 17466</strain>
    </source>
</reference>
<dbReference type="Pfam" id="PF13672">
    <property type="entry name" value="PP2C_2"/>
    <property type="match status" value="1"/>
</dbReference>
<dbReference type="Gene3D" id="3.60.40.10">
    <property type="entry name" value="PPM-type phosphatase domain"/>
    <property type="match status" value="1"/>
</dbReference>
<comment type="caution">
    <text evidence="2">The sequence shown here is derived from an EMBL/GenBank/DDBJ whole genome shotgun (WGS) entry which is preliminary data.</text>
</comment>
<dbReference type="PROSITE" id="PS51746">
    <property type="entry name" value="PPM_2"/>
    <property type="match status" value="1"/>
</dbReference>
<dbReference type="SMART" id="SM00332">
    <property type="entry name" value="PP2Cc"/>
    <property type="match status" value="1"/>
</dbReference>
<sequence length="259" mass="29120">MTGRIYSLIRKNGRAENQDYLFYEKKKFNDNEEMTVFGICDGMGGMEQGGQLSRLTAWTFGAYFSQKIVPFLAKENAVIPKRKEIREILENTMESVQRTIAAYIKKHRISGGSTLTAGVICKNSLHVVNAGDSPCYLIDMKNDAVILVSNVENYAYEGLAKGIFTNKKSPEFERASSYLTNYIGAKDFRKPEAHSYQIFPGNRVLAGSDGLFGNLDEEEILTAAKDLPEEKSLERIARRSVSMGETDNQSGVLWVWKNR</sequence>
<dbReference type="SMART" id="SM00331">
    <property type="entry name" value="PP2C_SIG"/>
    <property type="match status" value="1"/>
</dbReference>
<evidence type="ECO:0000313" key="2">
    <source>
        <dbReference type="EMBL" id="GFO85110.1"/>
    </source>
</evidence>
<dbReference type="CDD" id="cd00143">
    <property type="entry name" value="PP2Cc"/>
    <property type="match status" value="1"/>
</dbReference>
<keyword evidence="3" id="KW-1185">Reference proteome</keyword>
<accession>A0A916Q921</accession>
<organism evidence="2 3">
    <name type="scientific">Anaerostipes butyraticus</name>
    <dbReference type="NCBI Taxonomy" id="645466"/>
    <lineage>
        <taxon>Bacteria</taxon>
        <taxon>Bacillati</taxon>
        <taxon>Bacillota</taxon>
        <taxon>Clostridia</taxon>
        <taxon>Lachnospirales</taxon>
        <taxon>Lachnospiraceae</taxon>
        <taxon>Anaerostipes</taxon>
    </lineage>
</organism>
<protein>
    <submittedName>
        <fullName evidence="2">Serine/threonine protein phosphatase</fullName>
    </submittedName>
</protein>
<gene>
    <name evidence="2" type="ORF">ANBU17_14570</name>
</gene>
<evidence type="ECO:0000313" key="3">
    <source>
        <dbReference type="Proteomes" id="UP000613208"/>
    </source>
</evidence>
<dbReference type="AlphaFoldDB" id="A0A916Q921"/>
<evidence type="ECO:0000259" key="1">
    <source>
        <dbReference type="PROSITE" id="PS51746"/>
    </source>
</evidence>
<dbReference type="Proteomes" id="UP000613208">
    <property type="component" value="Unassembled WGS sequence"/>
</dbReference>
<name>A0A916Q921_9FIRM</name>